<reference evidence="2" key="3">
    <citation type="submission" date="2016-07" db="EMBL/GenBank/DDBJ databases">
        <title>Evolution of pathogenesis and genome organization in the Tremellales.</title>
        <authorList>
            <person name="Cuomo C."/>
            <person name="Litvintseva A."/>
            <person name="Heitman J."/>
            <person name="Chen Y."/>
            <person name="Sun S."/>
            <person name="Springer D."/>
            <person name="Dromer F."/>
            <person name="Young S."/>
            <person name="Zeng Q."/>
            <person name="Chapman S."/>
            <person name="Gujja S."/>
            <person name="Saif S."/>
            <person name="Birren B."/>
        </authorList>
    </citation>
    <scope>NUCLEOTIDE SEQUENCE</scope>
    <source>
        <strain evidence="2">CBS 10737</strain>
    </source>
</reference>
<dbReference type="RefSeq" id="XP_019013776.1">
    <property type="nucleotide sequence ID" value="XM_019153615.1"/>
</dbReference>
<feature type="region of interest" description="Disordered" evidence="1">
    <location>
        <begin position="1"/>
        <end position="26"/>
    </location>
</feature>
<evidence type="ECO:0000313" key="4">
    <source>
        <dbReference type="Proteomes" id="UP000094020"/>
    </source>
</evidence>
<feature type="region of interest" description="Disordered" evidence="1">
    <location>
        <begin position="218"/>
        <end position="239"/>
    </location>
</feature>
<evidence type="ECO:0000313" key="3">
    <source>
        <dbReference type="EMBL" id="WWC69210.1"/>
    </source>
</evidence>
<feature type="compositionally biased region" description="Low complexity" evidence="1">
    <location>
        <begin position="228"/>
        <end position="239"/>
    </location>
</feature>
<protein>
    <recommendedName>
        <fullName evidence="5">BTB domain-containing protein</fullName>
    </recommendedName>
</protein>
<proteinExistence type="predicted"/>
<organism evidence="2">
    <name type="scientific">Kwoniella pini CBS 10737</name>
    <dbReference type="NCBI Taxonomy" id="1296096"/>
    <lineage>
        <taxon>Eukaryota</taxon>
        <taxon>Fungi</taxon>
        <taxon>Dikarya</taxon>
        <taxon>Basidiomycota</taxon>
        <taxon>Agaricomycotina</taxon>
        <taxon>Tremellomycetes</taxon>
        <taxon>Tremellales</taxon>
        <taxon>Cryptococcaceae</taxon>
        <taxon>Kwoniella</taxon>
    </lineage>
</organism>
<dbReference type="GeneID" id="30170218"/>
<accession>A0A1B9IAV6</accession>
<evidence type="ECO:0000256" key="1">
    <source>
        <dbReference type="SAM" id="MobiDB-lite"/>
    </source>
</evidence>
<reference evidence="2" key="1">
    <citation type="submission" date="2013-07" db="EMBL/GenBank/DDBJ databases">
        <title>The Genome Sequence of Cryptococcus pinus CBS10737.</title>
        <authorList>
            <consortium name="The Broad Institute Genome Sequencing Platform"/>
            <person name="Cuomo C."/>
            <person name="Litvintseva A."/>
            <person name="Chen Y."/>
            <person name="Heitman J."/>
            <person name="Sun S."/>
            <person name="Springer D."/>
            <person name="Dromer F."/>
            <person name="Young S.K."/>
            <person name="Zeng Q."/>
            <person name="Gargeya S."/>
            <person name="Fitzgerald M."/>
            <person name="Abouelleil A."/>
            <person name="Alvarado L."/>
            <person name="Berlin A.M."/>
            <person name="Chapman S.B."/>
            <person name="Dewar J."/>
            <person name="Goldberg J."/>
            <person name="Griggs A."/>
            <person name="Gujja S."/>
            <person name="Hansen M."/>
            <person name="Howarth C."/>
            <person name="Imamovic A."/>
            <person name="Larimer J."/>
            <person name="McCowan C."/>
            <person name="Murphy C."/>
            <person name="Pearson M."/>
            <person name="Priest M."/>
            <person name="Roberts A."/>
            <person name="Saif S."/>
            <person name="Shea T."/>
            <person name="Sykes S."/>
            <person name="Wortman J."/>
            <person name="Nusbaum C."/>
            <person name="Birren B."/>
        </authorList>
    </citation>
    <scope>NUCLEOTIDE SEQUENCE [LARGE SCALE GENOMIC DNA]</scope>
    <source>
        <strain evidence="2">CBS 10737</strain>
    </source>
</reference>
<gene>
    <name evidence="2" type="ORF">I206_01849</name>
    <name evidence="3" type="ORF">I206_103147</name>
</gene>
<evidence type="ECO:0008006" key="5">
    <source>
        <dbReference type="Google" id="ProtNLM"/>
    </source>
</evidence>
<sequence>MGVTMKVKSIRPTHNKKPSQEAISSRKLSTISENTVTSLNQPFQDDTADLVLISSDGLIFKVHHTKLNGCRIEFRNALFNNCLSTPPPSPVSTTTTTITTTTINLDLPEIHFLDPTIESSIILSLFLRLLYNLSLPIPNLPIYFQAYENLVKFIKRWECNFVCNDLSRSIRSWLEEGNISSSKVFKIGDSLNDIDLMRDALKKGGEYTWSGRLIEDPSKRKGRQMSRTSSFTNNQNSLSSLNASARAKPLQESISFDILRDGLPDQPSLDLTAVPYEYFISLSDEVKFALLRASRVGRDPNLDTDWEDVSVEFNHVLRDLRQAL</sequence>
<dbReference type="KEGG" id="kpin:30170218"/>
<keyword evidence="4" id="KW-1185">Reference proteome</keyword>
<dbReference type="EMBL" id="CP144522">
    <property type="protein sequence ID" value="WWC69210.1"/>
    <property type="molecule type" value="Genomic_DNA"/>
</dbReference>
<dbReference type="Proteomes" id="UP000094020">
    <property type="component" value="Chromosome 4"/>
</dbReference>
<dbReference type="OrthoDB" id="2570842at2759"/>
<evidence type="ECO:0000313" key="2">
    <source>
        <dbReference type="EMBL" id="OCF52557.1"/>
    </source>
</evidence>
<feature type="compositionally biased region" description="Basic residues" evidence="1">
    <location>
        <begin position="8"/>
        <end position="17"/>
    </location>
</feature>
<reference evidence="3" key="2">
    <citation type="submission" date="2013-07" db="EMBL/GenBank/DDBJ databases">
        <authorList>
            <consortium name="The Broad Institute Genome Sequencing Platform"/>
            <person name="Cuomo C."/>
            <person name="Litvintseva A."/>
            <person name="Chen Y."/>
            <person name="Heitman J."/>
            <person name="Sun S."/>
            <person name="Springer D."/>
            <person name="Dromer F."/>
            <person name="Young S.K."/>
            <person name="Zeng Q."/>
            <person name="Gargeya S."/>
            <person name="Fitzgerald M."/>
            <person name="Abouelleil A."/>
            <person name="Alvarado L."/>
            <person name="Berlin A.M."/>
            <person name="Chapman S.B."/>
            <person name="Dewar J."/>
            <person name="Goldberg J."/>
            <person name="Griggs A."/>
            <person name="Gujja S."/>
            <person name="Hansen M."/>
            <person name="Howarth C."/>
            <person name="Imamovic A."/>
            <person name="Larimer J."/>
            <person name="McCowan C."/>
            <person name="Murphy C."/>
            <person name="Pearson M."/>
            <person name="Priest M."/>
            <person name="Roberts A."/>
            <person name="Saif S."/>
            <person name="Shea T."/>
            <person name="Sykes S."/>
            <person name="Wortman J."/>
            <person name="Nusbaum C."/>
            <person name="Birren B."/>
        </authorList>
    </citation>
    <scope>NUCLEOTIDE SEQUENCE</scope>
    <source>
        <strain evidence="3">CBS 10737</strain>
    </source>
</reference>
<name>A0A1B9IAV6_9TREE</name>
<dbReference type="EMBL" id="KI894008">
    <property type="protein sequence ID" value="OCF52557.1"/>
    <property type="molecule type" value="Genomic_DNA"/>
</dbReference>
<dbReference type="AlphaFoldDB" id="A0A1B9IAV6"/>
<dbReference type="STRING" id="1296096.A0A1B9IAV6"/>
<reference evidence="3" key="4">
    <citation type="submission" date="2024-02" db="EMBL/GenBank/DDBJ databases">
        <title>Comparative genomics of Cryptococcus and Kwoniella reveals pathogenesis evolution and contrasting modes of karyotype evolution via chromosome fusion or intercentromeric recombination.</title>
        <authorList>
            <person name="Coelho M.A."/>
            <person name="David-Palma M."/>
            <person name="Shea T."/>
            <person name="Bowers K."/>
            <person name="McGinley-Smith S."/>
            <person name="Mohammad A.W."/>
            <person name="Gnirke A."/>
            <person name="Yurkov A.M."/>
            <person name="Nowrousian M."/>
            <person name="Sun S."/>
            <person name="Cuomo C.A."/>
            <person name="Heitman J."/>
        </authorList>
    </citation>
    <scope>NUCLEOTIDE SEQUENCE</scope>
    <source>
        <strain evidence="3">CBS 10737</strain>
    </source>
</reference>